<keyword evidence="7 9" id="KW-1133">Transmembrane helix</keyword>
<dbReference type="InterPro" id="IPR035906">
    <property type="entry name" value="MetI-like_sf"/>
</dbReference>
<protein>
    <submittedName>
        <fullName evidence="11">Nickel ABC transporter permease</fullName>
    </submittedName>
</protein>
<evidence type="ECO:0000313" key="11">
    <source>
        <dbReference type="EMBL" id="KLN62004.1"/>
    </source>
</evidence>
<feature type="transmembrane region" description="Helical" evidence="9">
    <location>
        <begin position="243"/>
        <end position="262"/>
    </location>
</feature>
<dbReference type="InterPro" id="IPR000515">
    <property type="entry name" value="MetI-like"/>
</dbReference>
<proteinExistence type="inferred from homology"/>
<evidence type="ECO:0000256" key="3">
    <source>
        <dbReference type="ARBA" id="ARBA00022475"/>
    </source>
</evidence>
<evidence type="ECO:0000256" key="5">
    <source>
        <dbReference type="ARBA" id="ARBA00022856"/>
    </source>
</evidence>
<dbReference type="OrthoDB" id="9766870at2"/>
<feature type="transmembrane region" description="Helical" evidence="9">
    <location>
        <begin position="115"/>
        <end position="148"/>
    </location>
</feature>
<keyword evidence="2 9" id="KW-0813">Transport</keyword>
<evidence type="ECO:0000256" key="7">
    <source>
        <dbReference type="ARBA" id="ARBA00022989"/>
    </source>
</evidence>
<dbReference type="GO" id="GO:0015031">
    <property type="term" value="P:protein transport"/>
    <property type="evidence" value="ECO:0007669"/>
    <property type="project" value="UniProtKB-KW"/>
</dbReference>
<keyword evidence="6" id="KW-0653">Protein transport</keyword>
<feature type="domain" description="ABC transmembrane type-1" evidence="10">
    <location>
        <begin position="73"/>
        <end position="262"/>
    </location>
</feature>
<dbReference type="RefSeq" id="WP_047762134.1">
    <property type="nucleotide sequence ID" value="NZ_LAQL01000002.1"/>
</dbReference>
<dbReference type="GO" id="GO:0005886">
    <property type="term" value="C:plasma membrane"/>
    <property type="evidence" value="ECO:0007669"/>
    <property type="project" value="UniProtKB-SubCell"/>
</dbReference>
<dbReference type="PATRIC" id="fig|1489064.4.peg.942"/>
<accession>A0A0H2MHG6</accession>
<dbReference type="EMBL" id="LAQL01000002">
    <property type="protein sequence ID" value="KLN62004.1"/>
    <property type="molecule type" value="Genomic_DNA"/>
</dbReference>
<comment type="caution">
    <text evidence="11">The sequence shown here is derived from an EMBL/GenBank/DDBJ whole genome shotgun (WGS) entry which is preliminary data.</text>
</comment>
<keyword evidence="8 9" id="KW-0472">Membrane</keyword>
<dbReference type="InterPro" id="IPR050366">
    <property type="entry name" value="BP-dependent_transpt_permease"/>
</dbReference>
<feature type="transmembrane region" description="Helical" evidence="9">
    <location>
        <begin position="12"/>
        <end position="30"/>
    </location>
</feature>
<keyword evidence="5" id="KW-0571">Peptide transport</keyword>
<reference evidence="11 12" key="1">
    <citation type="submission" date="2015-03" db="EMBL/GenBank/DDBJ databases">
        <title>Genome Sequence of Kiloniella spongiae MEBiC09566, isolated from a marine sponge.</title>
        <authorList>
            <person name="Shao Z."/>
            <person name="Wang L."/>
            <person name="Li X."/>
        </authorList>
    </citation>
    <scope>NUCLEOTIDE SEQUENCE [LARGE SCALE GENOMIC DNA]</scope>
    <source>
        <strain evidence="11 12">MEBiC09566</strain>
    </source>
</reference>
<keyword evidence="4 9" id="KW-0812">Transmembrane</keyword>
<dbReference type="STRING" id="1489064.WH96_00165"/>
<evidence type="ECO:0000256" key="1">
    <source>
        <dbReference type="ARBA" id="ARBA00004651"/>
    </source>
</evidence>
<evidence type="ECO:0000256" key="8">
    <source>
        <dbReference type="ARBA" id="ARBA00023136"/>
    </source>
</evidence>
<keyword evidence="3" id="KW-1003">Cell membrane</keyword>
<dbReference type="AlphaFoldDB" id="A0A0H2MHG6"/>
<comment type="subcellular location">
    <subcellularLocation>
        <location evidence="1 9">Cell membrane</location>
        <topology evidence="1 9">Multi-pass membrane protein</topology>
    </subcellularLocation>
</comment>
<dbReference type="GO" id="GO:0015833">
    <property type="term" value="P:peptide transport"/>
    <property type="evidence" value="ECO:0007669"/>
    <property type="project" value="UniProtKB-KW"/>
</dbReference>
<evidence type="ECO:0000256" key="6">
    <source>
        <dbReference type="ARBA" id="ARBA00022927"/>
    </source>
</evidence>
<dbReference type="CDD" id="cd06261">
    <property type="entry name" value="TM_PBP2"/>
    <property type="match status" value="1"/>
</dbReference>
<dbReference type="SUPFAM" id="SSF161098">
    <property type="entry name" value="MetI-like"/>
    <property type="match status" value="1"/>
</dbReference>
<organism evidence="11 12">
    <name type="scientific">Kiloniella spongiae</name>
    <dbReference type="NCBI Taxonomy" id="1489064"/>
    <lineage>
        <taxon>Bacteria</taxon>
        <taxon>Pseudomonadati</taxon>
        <taxon>Pseudomonadota</taxon>
        <taxon>Alphaproteobacteria</taxon>
        <taxon>Rhodospirillales</taxon>
        <taxon>Kiloniellaceae</taxon>
        <taxon>Kiloniella</taxon>
    </lineage>
</organism>
<dbReference type="PANTHER" id="PTHR43386">
    <property type="entry name" value="OLIGOPEPTIDE TRANSPORT SYSTEM PERMEASE PROTEIN APPC"/>
    <property type="match status" value="1"/>
</dbReference>
<comment type="similarity">
    <text evidence="9">Belongs to the binding-protein-dependent transport system permease family.</text>
</comment>
<evidence type="ECO:0000313" key="12">
    <source>
        <dbReference type="Proteomes" id="UP000035444"/>
    </source>
</evidence>
<dbReference type="PROSITE" id="PS50928">
    <property type="entry name" value="ABC_TM1"/>
    <property type="match status" value="1"/>
</dbReference>
<dbReference type="PROSITE" id="PS51257">
    <property type="entry name" value="PROKAR_LIPOPROTEIN"/>
    <property type="match status" value="1"/>
</dbReference>
<dbReference type="Pfam" id="PF00528">
    <property type="entry name" value="BPD_transp_1"/>
    <property type="match status" value="1"/>
</dbReference>
<evidence type="ECO:0000256" key="9">
    <source>
        <dbReference type="RuleBase" id="RU363032"/>
    </source>
</evidence>
<evidence type="ECO:0000256" key="2">
    <source>
        <dbReference type="ARBA" id="ARBA00022448"/>
    </source>
</evidence>
<dbReference type="PANTHER" id="PTHR43386:SF1">
    <property type="entry name" value="D,D-DIPEPTIDE TRANSPORT SYSTEM PERMEASE PROTEIN DDPC-RELATED"/>
    <property type="match status" value="1"/>
</dbReference>
<dbReference type="Gene3D" id="1.10.3720.10">
    <property type="entry name" value="MetI-like"/>
    <property type="match status" value="1"/>
</dbReference>
<gene>
    <name evidence="11" type="ORF">WH96_00165</name>
</gene>
<dbReference type="GO" id="GO:0055085">
    <property type="term" value="P:transmembrane transport"/>
    <property type="evidence" value="ECO:0007669"/>
    <property type="project" value="InterPro"/>
</dbReference>
<dbReference type="Proteomes" id="UP000035444">
    <property type="component" value="Unassembled WGS sequence"/>
</dbReference>
<evidence type="ECO:0000259" key="10">
    <source>
        <dbReference type="PROSITE" id="PS50928"/>
    </source>
</evidence>
<keyword evidence="12" id="KW-1185">Reference proteome</keyword>
<feature type="transmembrane region" description="Helical" evidence="9">
    <location>
        <begin position="74"/>
        <end position="103"/>
    </location>
</feature>
<sequence length="277" mass="30135">MKLLSLRTTPLGLNTGIILIGCLLLIAFFGENLAPHDPNKMDLLRRLEGMSWTYPLGTDHLGRDVLSRLMSGTLLSLGAAVMTAVTILFIALPIGLISAMLGGWVNHLLMRITDIFLAFPMIIFSLVIIGFLGASLNSAIIGVALAWWPSLARLVHTLTTDALSKDFVLASRQCGISPIKLVIRHILPQILPPLFVVMSLEMASILLVLSSLSFLGIGAQPPEAEWGAMLNEARPFFTERPGLLLAPGLLISLAVMGFNLLGEGIRHKLDNRSPFRW</sequence>
<evidence type="ECO:0000256" key="4">
    <source>
        <dbReference type="ARBA" id="ARBA00022692"/>
    </source>
</evidence>
<name>A0A0H2MHG6_9PROT</name>